<evidence type="ECO:0000313" key="5">
    <source>
        <dbReference type="EMBL" id="LAC25540.1"/>
    </source>
</evidence>
<evidence type="ECO:0000256" key="3">
    <source>
        <dbReference type="SAM" id="MobiDB-lite"/>
    </source>
</evidence>
<protein>
    <submittedName>
        <fullName evidence="5">CTTNBP2 N-terminal-like protein</fullName>
    </submittedName>
</protein>
<evidence type="ECO:0000256" key="2">
    <source>
        <dbReference type="SAM" id="Coils"/>
    </source>
</evidence>
<keyword evidence="1 2" id="KW-0175">Coiled coil</keyword>
<dbReference type="PANTHER" id="PTHR23166:SF5">
    <property type="entry name" value="CTTNBP2 N-TERMINAL-LIKE PROTEIN"/>
    <property type="match status" value="1"/>
</dbReference>
<feature type="region of interest" description="Disordered" evidence="3">
    <location>
        <begin position="421"/>
        <end position="569"/>
    </location>
</feature>
<feature type="compositionally biased region" description="Low complexity" evidence="3">
    <location>
        <begin position="723"/>
        <end position="793"/>
    </location>
</feature>
<dbReference type="PANTHER" id="PTHR23166">
    <property type="entry name" value="FILAMIN/GPBP-INTERACTING PROTEIN"/>
    <property type="match status" value="1"/>
</dbReference>
<feature type="compositionally biased region" description="Low complexity" evidence="3">
    <location>
        <begin position="17"/>
        <end position="31"/>
    </location>
</feature>
<feature type="compositionally biased region" description="Low complexity" evidence="3">
    <location>
        <begin position="887"/>
        <end position="904"/>
    </location>
</feature>
<organism evidence="5">
    <name type="scientific">Hirondellea gigas</name>
    <dbReference type="NCBI Taxonomy" id="1518452"/>
    <lineage>
        <taxon>Eukaryota</taxon>
        <taxon>Metazoa</taxon>
        <taxon>Ecdysozoa</taxon>
        <taxon>Arthropoda</taxon>
        <taxon>Crustacea</taxon>
        <taxon>Multicrustacea</taxon>
        <taxon>Malacostraca</taxon>
        <taxon>Eumalacostraca</taxon>
        <taxon>Peracarida</taxon>
        <taxon>Amphipoda</taxon>
        <taxon>Amphilochidea</taxon>
        <taxon>Lysianassida</taxon>
        <taxon>Lysianassidira</taxon>
        <taxon>Lysianassoidea</taxon>
        <taxon>Lysianassidae</taxon>
        <taxon>Hirondellea</taxon>
    </lineage>
</organism>
<evidence type="ECO:0000259" key="4">
    <source>
        <dbReference type="Pfam" id="PF09727"/>
    </source>
</evidence>
<dbReference type="Pfam" id="PF09727">
    <property type="entry name" value="CortBP2"/>
    <property type="match status" value="1"/>
</dbReference>
<feature type="region of interest" description="Disordered" evidence="3">
    <location>
        <begin position="690"/>
        <end position="839"/>
    </location>
</feature>
<sequence length="930" mass="96018">MASVGPPKDVGVGGGAQISSPSPQQGQSFQPMDKASSQTVKLNPKLELSHTELLKLLSYMEAELQARDVVIATLKTERIKSLLAYGRGGVHDPVLALQRDTGCVIGTAAAAVGDGSAGGAAAGAAGDSQQQQMKCLQDTQLTQLEHLITQQRKAHQRMRHVLREAEKRHSRVVGELEDERRKHEHDTAQGDDVTYALERDRARLKQSIDSERSLRRTAEAECSRISAEREDQRSRHKQMVLLLLEDRTRLAAQAAHHKHRAEQLAKVVSEEKGRMDGMAEGLEEESKKSLQMEAEMEKQLAQFDTERQQMRALLQRRDDRVEELECHVEKLQRDVSHYQKQLQEAHNVAMFQQTLSVSSSRLPSSAHGPPSPNILAPPGGSPNVIPPPSGSPNILLPSVAASVVTGISISQAQNVVSIPSLSQGSAGVSGGSSSNISGGSSSQAQQQTRLPLSSTALGGIGKTATLPSGVGGSSSNKPQPPQLPAKPPQLSHAQTRLPGTLPPPKVAARVRASSPGVDEHSSSHSSHHHSSIITPPTSSHSVGGASSSSSHQTTGAAHSSSISSTSSAPSPSALCYSPYTAEVAAGATGVNKSVQLTATVNSVPVTLPTTGIARGVQPVRSVLYQPHIPSCGGEGCEVLGLSVGGGSSPSAAGSSPQVVQLSPRVNVSASGSGKVITSSQGGKFTFQVSTTTSPASQHGSSFNQNPQHQQVAPPTSRKPLPPARSATTPSASSSSARGVGLCSSSTPSSSAINSSTARGASLNSSPAPSSSATNSSTARSANLSSSSVSSSTSQNLGTAISNTSSNSTTTRINKDVSTGGSTTGSSNTGSPPPLPPNKPLLIAATAAASLVSKKDSPICLELKPHKLGPQTLKFGITISKTSAVNSSSAAALGGSTTSSSASARGEIESSSTSALINSRRDVIAQVTQTS</sequence>
<proteinExistence type="evidence at transcript level"/>
<feature type="compositionally biased region" description="Low complexity" evidence="3">
    <location>
        <begin position="531"/>
        <end position="569"/>
    </location>
</feature>
<dbReference type="EMBL" id="IACT01006407">
    <property type="protein sequence ID" value="LAC25540.1"/>
    <property type="molecule type" value="mRNA"/>
</dbReference>
<feature type="compositionally biased region" description="Low complexity" evidence="3">
    <location>
        <begin position="1"/>
        <end position="10"/>
    </location>
</feature>
<feature type="compositionally biased region" description="Pro residues" evidence="3">
    <location>
        <begin position="478"/>
        <end position="487"/>
    </location>
</feature>
<feature type="compositionally biased region" description="Low complexity" evidence="3">
    <location>
        <begin position="801"/>
        <end position="810"/>
    </location>
</feature>
<feature type="coiled-coil region" evidence="2">
    <location>
        <begin position="279"/>
        <end position="348"/>
    </location>
</feature>
<feature type="compositionally biased region" description="Low complexity" evidence="3">
    <location>
        <begin position="817"/>
        <end position="829"/>
    </location>
</feature>
<feature type="region of interest" description="Disordered" evidence="3">
    <location>
        <begin position="887"/>
        <end position="914"/>
    </location>
</feature>
<dbReference type="AlphaFoldDB" id="A0A6A7G3X3"/>
<accession>A0A6A7G3X3</accession>
<feature type="compositionally biased region" description="Polar residues" evidence="3">
    <location>
        <begin position="690"/>
        <end position="713"/>
    </location>
</feature>
<feature type="domain" description="Cortactin-binding protein-2 N-terminal" evidence="4">
    <location>
        <begin position="47"/>
        <end position="248"/>
    </location>
</feature>
<evidence type="ECO:0000256" key="1">
    <source>
        <dbReference type="ARBA" id="ARBA00023054"/>
    </source>
</evidence>
<feature type="compositionally biased region" description="Low complexity" evidence="3">
    <location>
        <begin position="421"/>
        <end position="447"/>
    </location>
</feature>
<feature type="compositionally biased region" description="Basic and acidic residues" evidence="3">
    <location>
        <begin position="168"/>
        <end position="188"/>
    </location>
</feature>
<feature type="region of interest" description="Disordered" evidence="3">
    <location>
        <begin position="1"/>
        <end position="43"/>
    </location>
</feature>
<dbReference type="InterPro" id="IPR019131">
    <property type="entry name" value="Cortactin-binding_p2_N"/>
</dbReference>
<feature type="region of interest" description="Disordered" evidence="3">
    <location>
        <begin position="168"/>
        <end position="191"/>
    </location>
</feature>
<reference evidence="5" key="1">
    <citation type="submission" date="2017-11" db="EMBL/GenBank/DDBJ databases">
        <title>The sensing device of the deep-sea amphipod.</title>
        <authorList>
            <person name="Kobayashi H."/>
            <person name="Nagahama T."/>
            <person name="Arai W."/>
            <person name="Sasagawa Y."/>
            <person name="Umeda M."/>
            <person name="Hayashi T."/>
            <person name="Nikaido I."/>
            <person name="Watanabe H."/>
            <person name="Oguri K."/>
            <person name="Kitazato H."/>
            <person name="Fujioka K."/>
            <person name="Kido Y."/>
            <person name="Takami H."/>
        </authorList>
    </citation>
    <scope>NUCLEOTIDE SEQUENCE</scope>
    <source>
        <tissue evidence="5">Whole body</tissue>
    </source>
</reference>
<feature type="region of interest" description="Disordered" evidence="3">
    <location>
        <begin position="359"/>
        <end position="389"/>
    </location>
</feature>
<dbReference type="InterPro" id="IPR050719">
    <property type="entry name" value="Cortactin-Actin_Reg"/>
</dbReference>
<name>A0A6A7G3X3_9CRUS</name>